<evidence type="ECO:0000313" key="1">
    <source>
        <dbReference type="EMBL" id="UGS27563.1"/>
    </source>
</evidence>
<name>A0ABY3RX86_9MICO</name>
<protein>
    <recommendedName>
        <fullName evidence="3">MftR C-terminal domain-containing protein</fullName>
    </recommendedName>
</protein>
<dbReference type="RefSeq" id="WP_231820896.1">
    <property type="nucleotide sequence ID" value="NZ_CP082781.1"/>
</dbReference>
<accession>A0ABY3RX86</accession>
<sequence>MTEAERLARQVNLRVPALLTSALEHSRSMPGSETAERAERDFRATVADLPDEVSAEAIAFALARYAAQMVDQLSVAAGMDAESVIQHFAATYLATMDD</sequence>
<proteinExistence type="predicted"/>
<gene>
    <name evidence="1" type="ORF">K8F61_05080</name>
</gene>
<evidence type="ECO:0000313" key="2">
    <source>
        <dbReference type="Proteomes" id="UP001199642"/>
    </source>
</evidence>
<evidence type="ECO:0008006" key="3">
    <source>
        <dbReference type="Google" id="ProtNLM"/>
    </source>
</evidence>
<dbReference type="EMBL" id="CP082781">
    <property type="protein sequence ID" value="UGS27563.1"/>
    <property type="molecule type" value="Genomic_DNA"/>
</dbReference>
<reference evidence="1 2" key="1">
    <citation type="submission" date="2023-01" db="EMBL/GenBank/DDBJ databases">
        <title>Characterization of estradiol degrading bacteria Microbacterium sp. MZT7 and reveal degrading genes through genome analysis.</title>
        <authorList>
            <person name="Hao P."/>
            <person name="Gao Y."/>
        </authorList>
    </citation>
    <scope>NUCLEOTIDE SEQUENCE [LARGE SCALE GENOMIC DNA]</scope>
    <source>
        <strain evidence="1 2">MZT7</strain>
    </source>
</reference>
<keyword evidence="2" id="KW-1185">Reference proteome</keyword>
<dbReference type="Proteomes" id="UP001199642">
    <property type="component" value="Chromosome"/>
</dbReference>
<organism evidence="1 2">
    <name type="scientific">Microbacterium resistens</name>
    <dbReference type="NCBI Taxonomy" id="156977"/>
    <lineage>
        <taxon>Bacteria</taxon>
        <taxon>Bacillati</taxon>
        <taxon>Actinomycetota</taxon>
        <taxon>Actinomycetes</taxon>
        <taxon>Micrococcales</taxon>
        <taxon>Microbacteriaceae</taxon>
        <taxon>Microbacterium</taxon>
    </lineage>
</organism>